<feature type="compositionally biased region" description="Acidic residues" evidence="1">
    <location>
        <begin position="203"/>
        <end position="225"/>
    </location>
</feature>
<gene>
    <name evidence="2" type="ORF">IAB44_17245</name>
</gene>
<reference evidence="2" key="1">
    <citation type="submission" date="2020-10" db="EMBL/GenBank/DDBJ databases">
        <authorList>
            <person name="Gilroy R."/>
        </authorList>
    </citation>
    <scope>NUCLEOTIDE SEQUENCE</scope>
    <source>
        <strain evidence="2">CHK190-19873</strain>
    </source>
</reference>
<dbReference type="Proteomes" id="UP000823935">
    <property type="component" value="Unassembled WGS sequence"/>
</dbReference>
<evidence type="ECO:0000313" key="2">
    <source>
        <dbReference type="EMBL" id="HIS33267.1"/>
    </source>
</evidence>
<proteinExistence type="predicted"/>
<dbReference type="Pfam" id="PF13835">
    <property type="entry name" value="DUF4194"/>
    <property type="match status" value="1"/>
</dbReference>
<accession>A0A9D1EVY2</accession>
<evidence type="ECO:0000256" key="1">
    <source>
        <dbReference type="SAM" id="MobiDB-lite"/>
    </source>
</evidence>
<feature type="compositionally biased region" description="Basic and acidic residues" evidence="1">
    <location>
        <begin position="193"/>
        <end position="202"/>
    </location>
</feature>
<dbReference type="AlphaFoldDB" id="A0A9D1EVY2"/>
<comment type="caution">
    <text evidence="2">The sequence shown here is derived from an EMBL/GenBank/DDBJ whole genome shotgun (WGS) entry which is preliminary data.</text>
</comment>
<organism evidence="2 3">
    <name type="scientific">Candidatus Limivivens intestinipullorum</name>
    <dbReference type="NCBI Taxonomy" id="2840858"/>
    <lineage>
        <taxon>Bacteria</taxon>
        <taxon>Bacillati</taxon>
        <taxon>Bacillota</taxon>
        <taxon>Clostridia</taxon>
        <taxon>Lachnospirales</taxon>
        <taxon>Lachnospiraceae</taxon>
        <taxon>Lachnospiraceae incertae sedis</taxon>
        <taxon>Candidatus Limivivens</taxon>
    </lineage>
</organism>
<feature type="compositionally biased region" description="Acidic residues" evidence="1">
    <location>
        <begin position="231"/>
        <end position="240"/>
    </location>
</feature>
<protein>
    <submittedName>
        <fullName evidence="2">DUF4194 domain-containing protein</fullName>
    </submittedName>
</protein>
<reference evidence="2" key="2">
    <citation type="journal article" date="2021" name="PeerJ">
        <title>Extensive microbial diversity within the chicken gut microbiome revealed by metagenomics and culture.</title>
        <authorList>
            <person name="Gilroy R."/>
            <person name="Ravi A."/>
            <person name="Getino M."/>
            <person name="Pursley I."/>
            <person name="Horton D.L."/>
            <person name="Alikhan N.F."/>
            <person name="Baker D."/>
            <person name="Gharbi K."/>
            <person name="Hall N."/>
            <person name="Watson M."/>
            <person name="Adriaenssens E.M."/>
            <person name="Foster-Nyarko E."/>
            <person name="Jarju S."/>
            <person name="Secka A."/>
            <person name="Antonio M."/>
            <person name="Oren A."/>
            <person name="Chaudhuri R.R."/>
            <person name="La Ragione R."/>
            <person name="Hildebrand F."/>
            <person name="Pallen M.J."/>
        </authorList>
    </citation>
    <scope>NUCLEOTIDE SEQUENCE</scope>
    <source>
        <strain evidence="2">CHK190-19873</strain>
    </source>
</reference>
<evidence type="ECO:0000313" key="3">
    <source>
        <dbReference type="Proteomes" id="UP000823935"/>
    </source>
</evidence>
<dbReference type="InterPro" id="IPR025449">
    <property type="entry name" value="JetB"/>
</dbReference>
<dbReference type="EMBL" id="DVIQ01000115">
    <property type="protein sequence ID" value="HIS33267.1"/>
    <property type="molecule type" value="Genomic_DNA"/>
</dbReference>
<name>A0A9D1EVY2_9FIRM</name>
<feature type="region of interest" description="Disordered" evidence="1">
    <location>
        <begin position="193"/>
        <end position="240"/>
    </location>
</feature>
<sequence length="240" mass="27907">MEIEEFWNNYTSSERELFQKSCRRLLKQTFIVRDKDEESKRAYFFVSKNLEPFSAYLGYIGFDVTADRENGVVMLRNCRDMGESGKLQINHVTLKKLESVVLCCLWILYTDRVRAGSLSKNIVISMTDLRFELEKYKIKDQVDKSTMTGILSLLSRYQLLQVIGKVGDEDCRICMYPSMQFALDAEEFQKFAEDAQRRMRPEGEEDARADEEESEDASWDEDNQEEPGGADWEDGAEEDV</sequence>